<dbReference type="Proteomes" id="UP000298234">
    <property type="component" value="Unassembled WGS sequence"/>
</dbReference>
<accession>A0AAX2RCX4</accession>
<evidence type="ECO:0000313" key="1">
    <source>
        <dbReference type="EMBL" id="TEU32527.1"/>
    </source>
</evidence>
<evidence type="ECO:0000313" key="2">
    <source>
        <dbReference type="Proteomes" id="UP000298234"/>
    </source>
</evidence>
<organism evidence="1 2">
    <name type="scientific">Burkholderia cepacia</name>
    <name type="common">Pseudomonas cepacia</name>
    <dbReference type="NCBI Taxonomy" id="292"/>
    <lineage>
        <taxon>Bacteria</taxon>
        <taxon>Pseudomonadati</taxon>
        <taxon>Pseudomonadota</taxon>
        <taxon>Betaproteobacteria</taxon>
        <taxon>Burkholderiales</taxon>
        <taxon>Burkholderiaceae</taxon>
        <taxon>Burkholderia</taxon>
        <taxon>Burkholderia cepacia complex</taxon>
    </lineage>
</organism>
<protein>
    <submittedName>
        <fullName evidence="1">Uncharacterized protein</fullName>
    </submittedName>
</protein>
<comment type="caution">
    <text evidence="1">The sequence shown here is derived from an EMBL/GenBank/DDBJ whole genome shotgun (WGS) entry which is preliminary data.</text>
</comment>
<gene>
    <name evidence="1" type="ORF">E3D37_42790</name>
</gene>
<proteinExistence type="predicted"/>
<reference evidence="1 2" key="1">
    <citation type="submission" date="2019-03" db="EMBL/GenBank/DDBJ databases">
        <title>Burkholderia cepacia outbreak.</title>
        <authorList>
            <person name="Farzana R."/>
            <person name="Walsh T.R."/>
        </authorList>
    </citation>
    <scope>NUCLEOTIDE SEQUENCE [LARGE SCALE GENOMIC DNA]</scope>
    <source>
        <strain evidence="2">d13</strain>
    </source>
</reference>
<dbReference type="AlphaFoldDB" id="A0AAX2RCX4"/>
<sequence>MRQSAAVKRLYSCRNRLREKIVLIESPVNFLFVENDLILALSSGNDGGYGQCFVLFEDDLPESMPARVSGEVVAVDRKYP</sequence>
<dbReference type="RefSeq" id="WP_134257834.1">
    <property type="nucleotide sequence ID" value="NZ_SNSF01000104.1"/>
</dbReference>
<name>A0AAX2RCX4_BURCE</name>
<dbReference type="EMBL" id="SNSQ01000098">
    <property type="protein sequence ID" value="TEU32527.1"/>
    <property type="molecule type" value="Genomic_DNA"/>
</dbReference>